<name>A0A4Z0P5N4_9BACT</name>
<dbReference type="EMBL" id="SRLA01000002">
    <property type="protein sequence ID" value="TGE07713.1"/>
    <property type="molecule type" value="Genomic_DNA"/>
</dbReference>
<protein>
    <submittedName>
        <fullName evidence="1">Uncharacterized protein</fullName>
    </submittedName>
</protein>
<comment type="caution">
    <text evidence="1">The sequence shown here is derived from an EMBL/GenBank/DDBJ whole genome shotgun (WGS) entry which is preliminary data.</text>
</comment>
<dbReference type="Proteomes" id="UP000298337">
    <property type="component" value="Unassembled WGS sequence"/>
</dbReference>
<dbReference type="RefSeq" id="WP_135433049.1">
    <property type="nucleotide sequence ID" value="NZ_SRLA01000002.1"/>
</dbReference>
<gene>
    <name evidence="1" type="ORF">EU556_08135</name>
</gene>
<dbReference type="OrthoDB" id="889740at2"/>
<accession>A0A4Z0P5N4</accession>
<organism evidence="1 2">
    <name type="scientific">Hymenobacter fodinae</name>
    <dbReference type="NCBI Taxonomy" id="2510796"/>
    <lineage>
        <taxon>Bacteria</taxon>
        <taxon>Pseudomonadati</taxon>
        <taxon>Bacteroidota</taxon>
        <taxon>Cytophagia</taxon>
        <taxon>Cytophagales</taxon>
        <taxon>Hymenobacteraceae</taxon>
        <taxon>Hymenobacter</taxon>
    </lineage>
</organism>
<reference evidence="1 2" key="1">
    <citation type="submission" date="2019-04" db="EMBL/GenBank/DDBJ databases">
        <authorList>
            <person name="Feng G."/>
            <person name="Zhang J."/>
            <person name="Zhu H."/>
        </authorList>
    </citation>
    <scope>NUCLEOTIDE SEQUENCE [LARGE SCALE GENOMIC DNA]</scope>
    <source>
        <strain evidence="1 2">92R-1</strain>
    </source>
</reference>
<sequence>MQTATTTKATTATVAAHLSAYTGPLANFLKRQAEVKAAAAEQQAALQAMRANITGLVSDPHLFTDTERLLTNDSVYQCESIPQLQRWFRNVYRVYQEREGSLQLGFADGSYIQLSVATA</sequence>
<evidence type="ECO:0000313" key="1">
    <source>
        <dbReference type="EMBL" id="TGE07713.1"/>
    </source>
</evidence>
<evidence type="ECO:0000313" key="2">
    <source>
        <dbReference type="Proteomes" id="UP000298337"/>
    </source>
</evidence>
<proteinExistence type="predicted"/>
<keyword evidence="2" id="KW-1185">Reference proteome</keyword>
<dbReference type="AlphaFoldDB" id="A0A4Z0P5N4"/>